<reference evidence="4 5" key="1">
    <citation type="journal article" date="2019" name="Emerg. Microbes Infect.">
        <title>Comprehensive subspecies identification of 175 nontuberculous mycobacteria species based on 7547 genomic profiles.</title>
        <authorList>
            <person name="Matsumoto Y."/>
            <person name="Kinjo T."/>
            <person name="Motooka D."/>
            <person name="Nabeya D."/>
            <person name="Jung N."/>
            <person name="Uechi K."/>
            <person name="Horii T."/>
            <person name="Iida T."/>
            <person name="Fujita J."/>
            <person name="Nakamura S."/>
        </authorList>
    </citation>
    <scope>NUCLEOTIDE SEQUENCE [LARGE SCALE GENOMIC DNA]</scope>
    <source>
        <strain evidence="4 5">JCM 6376</strain>
    </source>
</reference>
<sequence>MLGDRRRRFVDALGEIVDTEFAVDQRPQQLHTGGVGQHAEDLNDQQRMVVGKLPICIHTQIIAEQWNKSTRSPVWREVNEHTLVVYANPRGPASRANAALLRAVTHRPDTETRDLIALYPDGLVDVTAEQAALERADQVVLQYPTYWYSMPGPMKNWLDQVMTPGWAYGPGAPGVLAGKTLRIATTTGGVTEDYQPGRLHGFEYADLLAPLRATARRLGMQFAEPLVLHGVRHLSDDELAAAAARYEGLLAETPAPATRPELPWRARSEARPRRTSRPLRGVGSPTG</sequence>
<protein>
    <recommendedName>
        <fullName evidence="3">Flavodoxin-like fold domain-containing protein</fullName>
    </recommendedName>
</protein>
<feature type="region of interest" description="Disordered" evidence="2">
    <location>
        <begin position="251"/>
        <end position="287"/>
    </location>
</feature>
<organism evidence="4 5">
    <name type="scientific">Mycolicibacterium aichiense</name>
    <dbReference type="NCBI Taxonomy" id="1799"/>
    <lineage>
        <taxon>Bacteria</taxon>
        <taxon>Bacillati</taxon>
        <taxon>Actinomycetota</taxon>
        <taxon>Actinomycetes</taxon>
        <taxon>Mycobacteriales</taxon>
        <taxon>Mycobacteriaceae</taxon>
        <taxon>Mycolicibacterium</taxon>
    </lineage>
</organism>
<feature type="compositionally biased region" description="Basic and acidic residues" evidence="2">
    <location>
        <begin position="262"/>
        <end position="272"/>
    </location>
</feature>
<dbReference type="AlphaFoldDB" id="A0AAD1HMH3"/>
<dbReference type="PANTHER" id="PTHR47307:SF2">
    <property type="entry name" value="GLUTATHIONE-REGULATED POTASSIUM-EFFLUX SYSTEM ANCILLARY PROTEIN KEFF"/>
    <property type="match status" value="1"/>
</dbReference>
<proteinExistence type="predicted"/>
<evidence type="ECO:0000256" key="2">
    <source>
        <dbReference type="SAM" id="MobiDB-lite"/>
    </source>
</evidence>
<dbReference type="GO" id="GO:0009055">
    <property type="term" value="F:electron transfer activity"/>
    <property type="evidence" value="ECO:0007669"/>
    <property type="project" value="TreeGrafter"/>
</dbReference>
<dbReference type="InterPro" id="IPR003680">
    <property type="entry name" value="Flavodoxin_fold"/>
</dbReference>
<dbReference type="EMBL" id="AP022561">
    <property type="protein sequence ID" value="BBX07796.1"/>
    <property type="molecule type" value="Genomic_DNA"/>
</dbReference>
<keyword evidence="1" id="KW-0560">Oxidoreductase</keyword>
<dbReference type="InterPro" id="IPR046980">
    <property type="entry name" value="KefG/KefF"/>
</dbReference>
<evidence type="ECO:0000259" key="3">
    <source>
        <dbReference type="Pfam" id="PF02525"/>
    </source>
</evidence>
<dbReference type="Proteomes" id="UP000467327">
    <property type="component" value="Chromosome"/>
</dbReference>
<dbReference type="InterPro" id="IPR029039">
    <property type="entry name" value="Flavoprotein-like_sf"/>
</dbReference>
<keyword evidence="5" id="KW-1185">Reference proteome</keyword>
<dbReference type="Gene3D" id="3.40.50.360">
    <property type="match status" value="1"/>
</dbReference>
<gene>
    <name evidence="4" type="ORF">MAIC_25990</name>
</gene>
<evidence type="ECO:0000313" key="4">
    <source>
        <dbReference type="EMBL" id="BBX07796.1"/>
    </source>
</evidence>
<dbReference type="SUPFAM" id="SSF52218">
    <property type="entry name" value="Flavoproteins"/>
    <property type="match status" value="1"/>
</dbReference>
<name>A0AAD1HMH3_9MYCO</name>
<dbReference type="Pfam" id="PF02525">
    <property type="entry name" value="Flavodoxin_2"/>
    <property type="match status" value="1"/>
</dbReference>
<dbReference type="PANTHER" id="PTHR47307">
    <property type="entry name" value="GLUTATHIONE-REGULATED POTASSIUM-EFFLUX SYSTEM ANCILLARY PROTEIN KEFG"/>
    <property type="match status" value="1"/>
</dbReference>
<dbReference type="GO" id="GO:0003955">
    <property type="term" value="F:NAD(P)H dehydrogenase (quinone) activity"/>
    <property type="evidence" value="ECO:0007669"/>
    <property type="project" value="TreeGrafter"/>
</dbReference>
<accession>A0AAD1HMH3</accession>
<feature type="domain" description="Flavodoxin-like fold" evidence="3">
    <location>
        <begin position="81"/>
        <end position="247"/>
    </location>
</feature>
<dbReference type="GO" id="GO:0010181">
    <property type="term" value="F:FMN binding"/>
    <property type="evidence" value="ECO:0007669"/>
    <property type="project" value="TreeGrafter"/>
</dbReference>
<evidence type="ECO:0000256" key="1">
    <source>
        <dbReference type="ARBA" id="ARBA00023002"/>
    </source>
</evidence>
<dbReference type="KEGG" id="maic:MAIC_25990"/>
<evidence type="ECO:0000313" key="5">
    <source>
        <dbReference type="Proteomes" id="UP000467327"/>
    </source>
</evidence>